<name>A0A0F9PC46_9ZZZZ</name>
<dbReference type="EMBL" id="LAZR01002491">
    <property type="protein sequence ID" value="KKN29385.1"/>
    <property type="molecule type" value="Genomic_DNA"/>
</dbReference>
<feature type="region of interest" description="Disordered" evidence="1">
    <location>
        <begin position="138"/>
        <end position="161"/>
    </location>
</feature>
<accession>A0A0F9PC46</accession>
<dbReference type="AlphaFoldDB" id="A0A0F9PC46"/>
<organism evidence="2">
    <name type="scientific">marine sediment metagenome</name>
    <dbReference type="NCBI Taxonomy" id="412755"/>
    <lineage>
        <taxon>unclassified sequences</taxon>
        <taxon>metagenomes</taxon>
        <taxon>ecological metagenomes</taxon>
    </lineage>
</organism>
<reference evidence="2" key="1">
    <citation type="journal article" date="2015" name="Nature">
        <title>Complex archaea that bridge the gap between prokaryotes and eukaryotes.</title>
        <authorList>
            <person name="Spang A."/>
            <person name="Saw J.H."/>
            <person name="Jorgensen S.L."/>
            <person name="Zaremba-Niedzwiedzka K."/>
            <person name="Martijn J."/>
            <person name="Lind A.E."/>
            <person name="van Eijk R."/>
            <person name="Schleper C."/>
            <person name="Guy L."/>
            <person name="Ettema T.J."/>
        </authorList>
    </citation>
    <scope>NUCLEOTIDE SEQUENCE</scope>
</reference>
<sequence>MRPLKAKDANVAILKMQGLNNIQIAEKANMDRQTVAIILDKPAIRQMMLDALGEHGFTLSILAKKNIEMLSAKKSIPLGGELAIVDDNVAQVTAMKELNSIYGVHAPKQLDVRASAAEASLEELTKQADASLEELSMVGELEQPANPDRSDSPEQAGILQV</sequence>
<proteinExistence type="predicted"/>
<gene>
    <name evidence="2" type="ORF">LCGC14_0844590</name>
</gene>
<evidence type="ECO:0000256" key="1">
    <source>
        <dbReference type="SAM" id="MobiDB-lite"/>
    </source>
</evidence>
<comment type="caution">
    <text evidence="2">The sequence shown here is derived from an EMBL/GenBank/DDBJ whole genome shotgun (WGS) entry which is preliminary data.</text>
</comment>
<evidence type="ECO:0000313" key="2">
    <source>
        <dbReference type="EMBL" id="KKN29385.1"/>
    </source>
</evidence>
<protein>
    <submittedName>
        <fullName evidence="2">Uncharacterized protein</fullName>
    </submittedName>
</protein>